<keyword evidence="1" id="KW-0812">Transmembrane</keyword>
<gene>
    <name evidence="2" type="ordered locus">Msip34_1214</name>
</gene>
<dbReference type="HOGENOM" id="CLU_3201960_0_0_4"/>
<feature type="transmembrane region" description="Helical" evidence="1">
    <location>
        <begin position="21"/>
        <end position="43"/>
    </location>
</feature>
<sequence length="45" mass="5370" precursor="true">MSLIPMANDMKNAQDKRRRSRMIALLLAAVALFWYALGMWMLWKR</sequence>
<dbReference type="AlphaFoldDB" id="C6XD35"/>
<dbReference type="Proteomes" id="UP000002743">
    <property type="component" value="Chromosome"/>
</dbReference>
<dbReference type="EMBL" id="CP001674">
    <property type="protein sequence ID" value="ACT50460.1"/>
    <property type="molecule type" value="Genomic_DNA"/>
</dbReference>
<keyword evidence="3" id="KW-1185">Reference proteome</keyword>
<reference evidence="3" key="1">
    <citation type="submission" date="2009-07" db="EMBL/GenBank/DDBJ databases">
        <title>Complete sequence of chromosome of Methylovorus sp. SIP3-4.</title>
        <authorList>
            <person name="Lucas S."/>
            <person name="Copeland A."/>
            <person name="Lapidus A."/>
            <person name="Glavina del Rio T."/>
            <person name="Tice H."/>
            <person name="Bruce D."/>
            <person name="Goodwin L."/>
            <person name="Pitluck S."/>
            <person name="Clum A."/>
            <person name="Larimer F."/>
            <person name="Land M."/>
            <person name="Hauser L."/>
            <person name="Kyrpides N."/>
            <person name="Mikhailova N."/>
            <person name="Kayluzhnaya M."/>
            <person name="Chistoserdova L."/>
        </authorList>
    </citation>
    <scope>NUCLEOTIDE SEQUENCE [LARGE SCALE GENOMIC DNA]</scope>
    <source>
        <strain evidence="3">SIP3-4</strain>
    </source>
</reference>
<evidence type="ECO:0000256" key="1">
    <source>
        <dbReference type="SAM" id="Phobius"/>
    </source>
</evidence>
<keyword evidence="1" id="KW-0472">Membrane</keyword>
<keyword evidence="1" id="KW-1133">Transmembrane helix</keyword>
<accession>C6XD35</accession>
<reference evidence="2 3" key="2">
    <citation type="journal article" date="2011" name="J. Bacteriol.">
        <title>Genomes of three methylotrophs from a single niche uncover genetic and metabolic divergence of Methylophilaceae.</title>
        <authorList>
            <person name="Lapidus A."/>
            <person name="Clum A."/>
            <person name="Labutti K."/>
            <person name="Kaluzhnaya M.G."/>
            <person name="Lim S."/>
            <person name="Beck D.A."/>
            <person name="Glavina Del Rio T."/>
            <person name="Nolan M."/>
            <person name="Mavromatis K."/>
            <person name="Huntemann M."/>
            <person name="Lucas S."/>
            <person name="Lidstrom M.E."/>
            <person name="Ivanova N."/>
            <person name="Chistoserdova L."/>
        </authorList>
    </citation>
    <scope>NUCLEOTIDE SEQUENCE [LARGE SCALE GENOMIC DNA]</scope>
    <source>
        <strain evidence="2 3">SIP3-4</strain>
    </source>
</reference>
<proteinExistence type="predicted"/>
<evidence type="ECO:0000313" key="3">
    <source>
        <dbReference type="Proteomes" id="UP000002743"/>
    </source>
</evidence>
<name>C6XD35_METGS</name>
<dbReference type="KEGG" id="mei:Msip34_1214"/>
<protein>
    <submittedName>
        <fullName evidence="2">Uncharacterized protein</fullName>
    </submittedName>
</protein>
<evidence type="ECO:0000313" key="2">
    <source>
        <dbReference type="EMBL" id="ACT50460.1"/>
    </source>
</evidence>
<organism evidence="2 3">
    <name type="scientific">Methylovorus glucosotrophus (strain SIP3-4)</name>
    <dbReference type="NCBI Taxonomy" id="582744"/>
    <lineage>
        <taxon>Bacteria</taxon>
        <taxon>Pseudomonadati</taxon>
        <taxon>Pseudomonadota</taxon>
        <taxon>Betaproteobacteria</taxon>
        <taxon>Nitrosomonadales</taxon>
        <taxon>Methylophilaceae</taxon>
        <taxon>Methylovorus</taxon>
    </lineage>
</organism>